<dbReference type="AlphaFoldDB" id="A0A4Z0ND57"/>
<feature type="transmembrane region" description="Helical" evidence="8">
    <location>
        <begin position="6"/>
        <end position="28"/>
    </location>
</feature>
<comment type="caution">
    <text evidence="9">The sequence shown here is derived from an EMBL/GenBank/DDBJ whole genome shotgun (WGS) entry which is preliminary data.</text>
</comment>
<dbReference type="Proteomes" id="UP000297535">
    <property type="component" value="Unassembled WGS sequence"/>
</dbReference>
<feature type="transmembrane region" description="Helical" evidence="8">
    <location>
        <begin position="315"/>
        <end position="334"/>
    </location>
</feature>
<dbReference type="EMBL" id="SRLB01000056">
    <property type="protein sequence ID" value="TGD92893.1"/>
    <property type="molecule type" value="Genomic_DNA"/>
</dbReference>
<keyword evidence="4 8" id="KW-0812">Transmembrane</keyword>
<dbReference type="PANTHER" id="PTHR22926:SF3">
    <property type="entry name" value="UNDECAPRENYL-PHOSPHATE ALPHA-N-ACETYLGLUCOSAMINYL 1-PHOSPHATE TRANSFERASE"/>
    <property type="match status" value="1"/>
</dbReference>
<protein>
    <submittedName>
        <fullName evidence="9">Glycosyl transferase</fullName>
    </submittedName>
</protein>
<feature type="transmembrane region" description="Helical" evidence="8">
    <location>
        <begin position="285"/>
        <end position="309"/>
    </location>
</feature>
<evidence type="ECO:0000256" key="3">
    <source>
        <dbReference type="ARBA" id="ARBA00022679"/>
    </source>
</evidence>
<dbReference type="PANTHER" id="PTHR22926">
    <property type="entry name" value="PHOSPHO-N-ACETYLMURAMOYL-PENTAPEPTIDE-TRANSFERASE"/>
    <property type="match status" value="1"/>
</dbReference>
<evidence type="ECO:0000256" key="1">
    <source>
        <dbReference type="ARBA" id="ARBA00004651"/>
    </source>
</evidence>
<gene>
    <name evidence="9" type="ORF">EU555_34160</name>
</gene>
<dbReference type="GO" id="GO:0009103">
    <property type="term" value="P:lipopolysaccharide biosynthetic process"/>
    <property type="evidence" value="ECO:0007669"/>
    <property type="project" value="TreeGrafter"/>
</dbReference>
<feature type="transmembrane region" description="Helical" evidence="8">
    <location>
        <begin position="176"/>
        <end position="194"/>
    </location>
</feature>
<evidence type="ECO:0000313" key="9">
    <source>
        <dbReference type="EMBL" id="TGD92893.1"/>
    </source>
</evidence>
<dbReference type="GO" id="GO:0071555">
    <property type="term" value="P:cell wall organization"/>
    <property type="evidence" value="ECO:0007669"/>
    <property type="project" value="TreeGrafter"/>
</dbReference>
<keyword evidence="7" id="KW-0460">Magnesium</keyword>
<feature type="transmembrane region" description="Helical" evidence="8">
    <location>
        <begin position="73"/>
        <end position="89"/>
    </location>
</feature>
<evidence type="ECO:0000313" key="10">
    <source>
        <dbReference type="Proteomes" id="UP000297535"/>
    </source>
</evidence>
<dbReference type="GO" id="GO:0016780">
    <property type="term" value="F:phosphotransferase activity, for other substituted phosphate groups"/>
    <property type="evidence" value="ECO:0007669"/>
    <property type="project" value="InterPro"/>
</dbReference>
<keyword evidence="2" id="KW-1003">Cell membrane</keyword>
<feature type="transmembrane region" description="Helical" evidence="8">
    <location>
        <begin position="101"/>
        <end position="120"/>
    </location>
</feature>
<dbReference type="RefSeq" id="WP_135419764.1">
    <property type="nucleotide sequence ID" value="NZ_SRLB01000056.1"/>
</dbReference>
<feature type="transmembrane region" description="Helical" evidence="8">
    <location>
        <begin position="232"/>
        <end position="250"/>
    </location>
</feature>
<proteinExistence type="predicted"/>
<comment type="cofactor">
    <cofactor evidence="7">
        <name>Mg(2+)</name>
        <dbReference type="ChEBI" id="CHEBI:18420"/>
    </cofactor>
</comment>
<sequence length="343" mass="34533">MPPLAPLVAVPLAAGLSAGLIVLLRPLLLRYALARPNARSSHRVPTPQGGGIAVVAAALAAILLLAGAPGGEVAALATGTVFLALIGAVDDIRPLSVSLRLPLQAASVMLVLAAAGGQLIPGLPLWLERGLAVLAGLWFVNLVNFMDGLDWMTVAEMVPLLGALVAFGLAGHLPDHATLVAGALLGGLLGFAPFNRPVAKLFLGDVGSLPIGLLVAWLLYRLAGEGGSPGGGLAGGGLAAAILLPLYSLADATLTLGRRALAGEPVWQAHRSHWYQRATTNGRSVPFVVGSVFAVNLVLALLAAATLAAPGWVTSLAALALGAGLVAALLRLFALPAVRNAAA</sequence>
<evidence type="ECO:0000256" key="7">
    <source>
        <dbReference type="PIRSR" id="PIRSR600715-1"/>
    </source>
</evidence>
<accession>A0A4Z0ND57</accession>
<evidence type="ECO:0000256" key="5">
    <source>
        <dbReference type="ARBA" id="ARBA00022989"/>
    </source>
</evidence>
<feature type="binding site" evidence="7">
    <location>
        <position position="144"/>
    </location>
    <ligand>
        <name>Mg(2+)</name>
        <dbReference type="ChEBI" id="CHEBI:18420"/>
    </ligand>
</feature>
<evidence type="ECO:0000256" key="2">
    <source>
        <dbReference type="ARBA" id="ARBA00022475"/>
    </source>
</evidence>
<feature type="transmembrane region" description="Helical" evidence="8">
    <location>
        <begin position="201"/>
        <end position="220"/>
    </location>
</feature>
<organism evidence="9 10">
    <name type="scientific">Methylobacterium nonmethylotrophicum</name>
    <dbReference type="NCBI Taxonomy" id="1141884"/>
    <lineage>
        <taxon>Bacteria</taxon>
        <taxon>Pseudomonadati</taxon>
        <taxon>Pseudomonadota</taxon>
        <taxon>Alphaproteobacteria</taxon>
        <taxon>Hyphomicrobiales</taxon>
        <taxon>Methylobacteriaceae</taxon>
        <taxon>Methylobacterium</taxon>
    </lineage>
</organism>
<feature type="transmembrane region" description="Helical" evidence="8">
    <location>
        <begin position="126"/>
        <end position="144"/>
    </location>
</feature>
<evidence type="ECO:0000256" key="4">
    <source>
        <dbReference type="ARBA" id="ARBA00022692"/>
    </source>
</evidence>
<reference evidence="9 10" key="1">
    <citation type="submission" date="2019-04" db="EMBL/GenBank/DDBJ databases">
        <authorList>
            <person name="Feng G."/>
            <person name="Zhu H."/>
        </authorList>
    </citation>
    <scope>NUCLEOTIDE SEQUENCE [LARGE SCALE GENOMIC DNA]</scope>
    <source>
        <strain evidence="9 10">6HR-1</strain>
    </source>
</reference>
<evidence type="ECO:0000256" key="8">
    <source>
        <dbReference type="SAM" id="Phobius"/>
    </source>
</evidence>
<keyword evidence="6 8" id="KW-0472">Membrane</keyword>
<keyword evidence="10" id="KW-1185">Reference proteome</keyword>
<dbReference type="InterPro" id="IPR000715">
    <property type="entry name" value="Glycosyl_transferase_4"/>
</dbReference>
<feature type="transmembrane region" description="Helical" evidence="8">
    <location>
        <begin position="49"/>
        <end position="67"/>
    </location>
</feature>
<dbReference type="OrthoDB" id="9783652at2"/>
<keyword evidence="5 8" id="KW-1133">Transmembrane helix</keyword>
<evidence type="ECO:0000256" key="6">
    <source>
        <dbReference type="ARBA" id="ARBA00023136"/>
    </source>
</evidence>
<comment type="subcellular location">
    <subcellularLocation>
        <location evidence="1">Cell membrane</location>
        <topology evidence="1">Multi-pass membrane protein</topology>
    </subcellularLocation>
</comment>
<keyword evidence="7" id="KW-0479">Metal-binding</keyword>
<name>A0A4Z0ND57_9HYPH</name>
<dbReference type="GO" id="GO:0005886">
    <property type="term" value="C:plasma membrane"/>
    <property type="evidence" value="ECO:0007669"/>
    <property type="project" value="UniProtKB-SubCell"/>
</dbReference>
<feature type="binding site" evidence="7">
    <location>
        <position position="205"/>
    </location>
    <ligand>
        <name>Mg(2+)</name>
        <dbReference type="ChEBI" id="CHEBI:18420"/>
    </ligand>
</feature>
<dbReference type="GO" id="GO:0046872">
    <property type="term" value="F:metal ion binding"/>
    <property type="evidence" value="ECO:0007669"/>
    <property type="project" value="UniProtKB-KW"/>
</dbReference>
<keyword evidence="3 9" id="KW-0808">Transferase</keyword>
<dbReference type="GO" id="GO:0044038">
    <property type="term" value="P:cell wall macromolecule biosynthetic process"/>
    <property type="evidence" value="ECO:0007669"/>
    <property type="project" value="TreeGrafter"/>
</dbReference>
<dbReference type="Pfam" id="PF00953">
    <property type="entry name" value="Glycos_transf_4"/>
    <property type="match status" value="1"/>
</dbReference>